<dbReference type="RefSeq" id="WP_334480691.1">
    <property type="nucleotide sequence ID" value="NZ_JAZHRV010000001.1"/>
</dbReference>
<gene>
    <name evidence="2" type="ORF">V1286_003099</name>
</gene>
<accession>A0ABU8BAL5</accession>
<dbReference type="EMBL" id="JAZHRV010000001">
    <property type="protein sequence ID" value="MEH2555570.1"/>
    <property type="molecule type" value="Genomic_DNA"/>
</dbReference>
<sequence length="118" mass="13010">MSASEMDKTALKPSFAPSPLTTFFIKLAAVTCAVLVFFYVAFTLITGFIEERASELAILKGGPAFWGTMEEKLYKLASGPDLPPEKKEKIVSSLRTLSIRYKPYVDAIAGDVKSQQQR</sequence>
<evidence type="ECO:0000313" key="2">
    <source>
        <dbReference type="EMBL" id="MEH2555570.1"/>
    </source>
</evidence>
<dbReference type="Proteomes" id="UP001364224">
    <property type="component" value="Unassembled WGS sequence"/>
</dbReference>
<keyword evidence="1" id="KW-0812">Transmembrane</keyword>
<keyword evidence="1" id="KW-1133">Transmembrane helix</keyword>
<feature type="transmembrane region" description="Helical" evidence="1">
    <location>
        <begin position="20"/>
        <end position="42"/>
    </location>
</feature>
<evidence type="ECO:0000256" key="1">
    <source>
        <dbReference type="SAM" id="Phobius"/>
    </source>
</evidence>
<reference evidence="2 3" key="1">
    <citation type="submission" date="2024-02" db="EMBL/GenBank/DDBJ databases">
        <title>Adaptive strategies in a cosmopolitan and abundant soil bacterium.</title>
        <authorList>
            <person name="Carini P."/>
        </authorList>
    </citation>
    <scope>NUCLEOTIDE SEQUENCE [LARGE SCALE GENOMIC DNA]</scope>
    <source>
        <strain evidence="2 3">AZCC 1608</strain>
    </source>
</reference>
<protein>
    <submittedName>
        <fullName evidence="2">Uncharacterized protein</fullName>
    </submittedName>
</protein>
<keyword evidence="1" id="KW-0472">Membrane</keyword>
<name>A0ABU8BAL5_9BRAD</name>
<keyword evidence="3" id="KW-1185">Reference proteome</keyword>
<organism evidence="2 3">
    <name type="scientific">Bradyrhizobium algeriense</name>
    <dbReference type="NCBI Taxonomy" id="634784"/>
    <lineage>
        <taxon>Bacteria</taxon>
        <taxon>Pseudomonadati</taxon>
        <taxon>Pseudomonadota</taxon>
        <taxon>Alphaproteobacteria</taxon>
        <taxon>Hyphomicrobiales</taxon>
        <taxon>Nitrobacteraceae</taxon>
        <taxon>Bradyrhizobium</taxon>
    </lineage>
</organism>
<proteinExistence type="predicted"/>
<evidence type="ECO:0000313" key="3">
    <source>
        <dbReference type="Proteomes" id="UP001364224"/>
    </source>
</evidence>
<comment type="caution">
    <text evidence="2">The sequence shown here is derived from an EMBL/GenBank/DDBJ whole genome shotgun (WGS) entry which is preliminary data.</text>
</comment>